<dbReference type="Proteomes" id="UP000014074">
    <property type="component" value="Unassembled WGS sequence"/>
</dbReference>
<dbReference type="AlphaFoldDB" id="R8BXN8"/>
<evidence type="ECO:0000313" key="5">
    <source>
        <dbReference type="EMBL" id="EOO04166.1"/>
    </source>
</evidence>
<evidence type="ECO:0000259" key="4">
    <source>
        <dbReference type="Pfam" id="PF00171"/>
    </source>
</evidence>
<dbReference type="EMBL" id="KB932793">
    <property type="protein sequence ID" value="EOO04166.1"/>
    <property type="molecule type" value="Genomic_DNA"/>
</dbReference>
<sequence>MIARKAGAALAAGCTMVIKPSPETPLSVLALAALAEEAGFSKGVFNILTTSLSNTPSLSEALCRHPLVKKVTFTGSTRIGKLVARICSDGLKKVTLELGGNCPFIVFDDANLDQAIDALMSLKWRNAGQACISANRVYVQSGIYEKFAAMVKDRTSKLVVGHGSSPNSTLGPVTTPQSLDRAIAQVEDAKTHGARILLGGEKVNGASGYFFQPTIIADATKTMRVADEETFAPILSLFKFKSEIEAVQAANDTSMGLASYVFTKNLDRAWRLMEDLEAGMIGLNTSAESPFGGMKESGYGKEVGKDVAVDEYLITKAVSVGLESRL</sequence>
<dbReference type="PANTHER" id="PTHR43353">
    <property type="entry name" value="SUCCINATE-SEMIALDEHYDE DEHYDROGENASE, MITOCHONDRIAL"/>
    <property type="match status" value="1"/>
</dbReference>
<dbReference type="Gene3D" id="3.40.309.10">
    <property type="entry name" value="Aldehyde Dehydrogenase, Chain A, domain 2"/>
    <property type="match status" value="1"/>
</dbReference>
<feature type="domain" description="Aldehyde dehydrogenase" evidence="4">
    <location>
        <begin position="1"/>
        <end position="318"/>
    </location>
</feature>
<dbReference type="Gene3D" id="3.40.605.10">
    <property type="entry name" value="Aldehyde Dehydrogenase, Chain A, domain 1"/>
    <property type="match status" value="1"/>
</dbReference>
<comment type="pathway">
    <text evidence="1">Amino-acid degradation; 4-aminobutanoate degradation.</text>
</comment>
<dbReference type="GO" id="GO:0004777">
    <property type="term" value="F:succinate-semialdehyde dehydrogenase (NAD+) activity"/>
    <property type="evidence" value="ECO:0007669"/>
    <property type="project" value="TreeGrafter"/>
</dbReference>
<keyword evidence="3" id="KW-0560">Oxidoreductase</keyword>
<dbReference type="OrthoDB" id="310895at2759"/>
<comment type="similarity">
    <text evidence="2">Belongs to the aldehyde dehydrogenase family.</text>
</comment>
<evidence type="ECO:0000256" key="2">
    <source>
        <dbReference type="ARBA" id="ARBA00009986"/>
    </source>
</evidence>
<dbReference type="InterPro" id="IPR050740">
    <property type="entry name" value="Aldehyde_DH_Superfamily"/>
</dbReference>
<dbReference type="FunFam" id="3.40.309.10:FF:000004">
    <property type="entry name" value="Succinate-semialdehyde dehydrogenase I"/>
    <property type="match status" value="1"/>
</dbReference>
<reference evidence="6" key="1">
    <citation type="journal article" date="2013" name="Genome Announc.">
        <title>Draft genome sequence of the ascomycete Phaeoacremonium aleophilum strain UCR-PA7, a causal agent of the esca disease complex in grapevines.</title>
        <authorList>
            <person name="Blanco-Ulate B."/>
            <person name="Rolshausen P."/>
            <person name="Cantu D."/>
        </authorList>
    </citation>
    <scope>NUCLEOTIDE SEQUENCE [LARGE SCALE GENOMIC DNA]</scope>
    <source>
        <strain evidence="6">UCR-PA7</strain>
    </source>
</reference>
<name>R8BXN8_PHAM7</name>
<evidence type="ECO:0000313" key="6">
    <source>
        <dbReference type="Proteomes" id="UP000014074"/>
    </source>
</evidence>
<dbReference type="KEGG" id="tmn:UCRPA7_282"/>
<dbReference type="InterPro" id="IPR015590">
    <property type="entry name" value="Aldehyde_DH_dom"/>
</dbReference>
<evidence type="ECO:0000256" key="3">
    <source>
        <dbReference type="ARBA" id="ARBA00023002"/>
    </source>
</evidence>
<evidence type="ECO:0000256" key="1">
    <source>
        <dbReference type="ARBA" id="ARBA00005176"/>
    </source>
</evidence>
<keyword evidence="6" id="KW-1185">Reference proteome</keyword>
<dbReference type="Pfam" id="PF00171">
    <property type="entry name" value="Aldedh"/>
    <property type="match status" value="1"/>
</dbReference>
<dbReference type="InterPro" id="IPR016162">
    <property type="entry name" value="Ald_DH_N"/>
</dbReference>
<dbReference type="PANTHER" id="PTHR43353:SF7">
    <property type="entry name" value="SUCCINATE SEMIALDEHYDE DEHYDROGENASE (EUROFUNG)"/>
    <property type="match status" value="1"/>
</dbReference>
<accession>R8BXN8</accession>
<dbReference type="eggNOG" id="KOG2451">
    <property type="taxonomic scope" value="Eukaryota"/>
</dbReference>
<protein>
    <submittedName>
        <fullName evidence="5">Putative succinate-semialdehyde dehydrogenase protein</fullName>
    </submittedName>
</protein>
<dbReference type="RefSeq" id="XP_007911070.1">
    <property type="nucleotide sequence ID" value="XM_007912879.1"/>
</dbReference>
<dbReference type="HOGENOM" id="CLU_005391_5_1_1"/>
<dbReference type="SUPFAM" id="SSF53720">
    <property type="entry name" value="ALDH-like"/>
    <property type="match status" value="1"/>
</dbReference>
<gene>
    <name evidence="5" type="ORF">UCRPA7_282</name>
</gene>
<organism evidence="5 6">
    <name type="scientific">Phaeoacremonium minimum (strain UCR-PA7)</name>
    <name type="common">Esca disease fungus</name>
    <name type="synonym">Togninia minima</name>
    <dbReference type="NCBI Taxonomy" id="1286976"/>
    <lineage>
        <taxon>Eukaryota</taxon>
        <taxon>Fungi</taxon>
        <taxon>Dikarya</taxon>
        <taxon>Ascomycota</taxon>
        <taxon>Pezizomycotina</taxon>
        <taxon>Sordariomycetes</taxon>
        <taxon>Sordariomycetidae</taxon>
        <taxon>Togniniales</taxon>
        <taxon>Togniniaceae</taxon>
        <taxon>Phaeoacremonium</taxon>
    </lineage>
</organism>
<dbReference type="InterPro" id="IPR016163">
    <property type="entry name" value="Ald_DH_C"/>
</dbReference>
<dbReference type="GeneID" id="19323107"/>
<dbReference type="InterPro" id="IPR016161">
    <property type="entry name" value="Ald_DH/histidinol_DH"/>
</dbReference>
<dbReference type="GO" id="GO:0009450">
    <property type="term" value="P:gamma-aminobutyric acid catabolic process"/>
    <property type="evidence" value="ECO:0007669"/>
    <property type="project" value="TreeGrafter"/>
</dbReference>
<dbReference type="GO" id="GO:0005737">
    <property type="term" value="C:cytoplasm"/>
    <property type="evidence" value="ECO:0007669"/>
    <property type="project" value="TreeGrafter"/>
</dbReference>
<proteinExistence type="inferred from homology"/>